<dbReference type="AlphaFoldDB" id="A0A5B2Z950"/>
<keyword evidence="5" id="KW-0479">Metal-binding</keyword>
<keyword evidence="7" id="KW-0862">Zinc</keyword>
<keyword evidence="14" id="KW-1185">Reference proteome</keyword>
<evidence type="ECO:0000313" key="14">
    <source>
        <dbReference type="Proteomes" id="UP000322165"/>
    </source>
</evidence>
<dbReference type="GO" id="GO:0046872">
    <property type="term" value="F:metal ion binding"/>
    <property type="evidence" value="ECO:0007669"/>
    <property type="project" value="UniProtKB-KW"/>
</dbReference>
<dbReference type="Pfam" id="PF01435">
    <property type="entry name" value="Peptidase_M48"/>
    <property type="match status" value="1"/>
</dbReference>
<evidence type="ECO:0000256" key="6">
    <source>
        <dbReference type="ARBA" id="ARBA00022801"/>
    </source>
</evidence>
<organism evidence="13 14">
    <name type="scientific">Arenimonas fontis</name>
    <dbReference type="NCBI Taxonomy" id="2608255"/>
    <lineage>
        <taxon>Bacteria</taxon>
        <taxon>Pseudomonadati</taxon>
        <taxon>Pseudomonadota</taxon>
        <taxon>Gammaproteobacteria</taxon>
        <taxon>Lysobacterales</taxon>
        <taxon>Lysobacteraceae</taxon>
        <taxon>Arenimonas</taxon>
    </lineage>
</organism>
<feature type="domain" description="Peptidase M48" evidence="12">
    <location>
        <begin position="105"/>
        <end position="317"/>
    </location>
</feature>
<evidence type="ECO:0000256" key="2">
    <source>
        <dbReference type="ARBA" id="ARBA00022475"/>
    </source>
</evidence>
<comment type="caution">
    <text evidence="13">The sequence shown here is derived from an EMBL/GenBank/DDBJ whole genome shotgun (WGS) entry which is preliminary data.</text>
</comment>
<feature type="transmembrane region" description="Helical" evidence="11">
    <location>
        <begin position="181"/>
        <end position="203"/>
    </location>
</feature>
<feature type="transmembrane region" description="Helical" evidence="11">
    <location>
        <begin position="215"/>
        <end position="238"/>
    </location>
</feature>
<proteinExistence type="predicted"/>
<keyword evidence="4 11" id="KW-0812">Transmembrane</keyword>
<dbReference type="GO" id="GO:0006508">
    <property type="term" value="P:proteolysis"/>
    <property type="evidence" value="ECO:0007669"/>
    <property type="project" value="UniProtKB-KW"/>
</dbReference>
<evidence type="ECO:0000256" key="4">
    <source>
        <dbReference type="ARBA" id="ARBA00022692"/>
    </source>
</evidence>
<dbReference type="PANTHER" id="PTHR43221:SF2">
    <property type="entry name" value="PROTEASE HTPX HOMOLOG"/>
    <property type="match status" value="1"/>
</dbReference>
<evidence type="ECO:0000256" key="7">
    <source>
        <dbReference type="ARBA" id="ARBA00022833"/>
    </source>
</evidence>
<protein>
    <submittedName>
        <fullName evidence="13">M48 family metallopeptidase</fullName>
    </submittedName>
</protein>
<keyword evidence="2" id="KW-1003">Cell membrane</keyword>
<comment type="cofactor">
    <cofactor evidence="1">
        <name>Zn(2+)</name>
        <dbReference type="ChEBI" id="CHEBI:29105"/>
    </cofactor>
</comment>
<dbReference type="Gene3D" id="3.30.2010.10">
    <property type="entry name" value="Metalloproteases ('zincins'), catalytic domain"/>
    <property type="match status" value="1"/>
</dbReference>
<evidence type="ECO:0000256" key="9">
    <source>
        <dbReference type="ARBA" id="ARBA00023049"/>
    </source>
</evidence>
<name>A0A5B2Z950_9GAMM</name>
<evidence type="ECO:0000313" key="13">
    <source>
        <dbReference type="EMBL" id="KAA2285248.1"/>
    </source>
</evidence>
<keyword evidence="9" id="KW-0482">Metalloprotease</keyword>
<keyword evidence="8 11" id="KW-1133">Transmembrane helix</keyword>
<keyword evidence="10 11" id="KW-0472">Membrane</keyword>
<dbReference type="EMBL" id="VUOD01000003">
    <property type="protein sequence ID" value="KAA2285248.1"/>
    <property type="molecule type" value="Genomic_DNA"/>
</dbReference>
<evidence type="ECO:0000256" key="1">
    <source>
        <dbReference type="ARBA" id="ARBA00001947"/>
    </source>
</evidence>
<evidence type="ECO:0000259" key="12">
    <source>
        <dbReference type="Pfam" id="PF01435"/>
    </source>
</evidence>
<evidence type="ECO:0000256" key="3">
    <source>
        <dbReference type="ARBA" id="ARBA00022670"/>
    </source>
</evidence>
<dbReference type="Proteomes" id="UP000322165">
    <property type="component" value="Unassembled WGS sequence"/>
</dbReference>
<feature type="transmembrane region" description="Helical" evidence="11">
    <location>
        <begin position="53"/>
        <end position="74"/>
    </location>
</feature>
<dbReference type="InterPro" id="IPR050083">
    <property type="entry name" value="HtpX_protease"/>
</dbReference>
<evidence type="ECO:0000256" key="5">
    <source>
        <dbReference type="ARBA" id="ARBA00022723"/>
    </source>
</evidence>
<evidence type="ECO:0000256" key="10">
    <source>
        <dbReference type="ARBA" id="ARBA00023136"/>
    </source>
</evidence>
<keyword evidence="6" id="KW-0378">Hydrolase</keyword>
<evidence type="ECO:0000256" key="8">
    <source>
        <dbReference type="ARBA" id="ARBA00022989"/>
    </source>
</evidence>
<dbReference type="InterPro" id="IPR001915">
    <property type="entry name" value="Peptidase_M48"/>
</dbReference>
<gene>
    <name evidence="13" type="ORF">F0415_04830</name>
</gene>
<accession>A0A5B2Z950</accession>
<evidence type="ECO:0000256" key="11">
    <source>
        <dbReference type="SAM" id="Phobius"/>
    </source>
</evidence>
<dbReference type="CDD" id="cd07340">
    <property type="entry name" value="M48B_Htpx_like"/>
    <property type="match status" value="1"/>
</dbReference>
<reference evidence="13 14" key="2">
    <citation type="submission" date="2019-09" db="EMBL/GenBank/DDBJ databases">
        <authorList>
            <person name="Mazur A."/>
        </authorList>
    </citation>
    <scope>NUCLEOTIDE SEQUENCE [LARGE SCALE GENOMIC DNA]</scope>
    <source>
        <strain evidence="13 14">3729k</strain>
    </source>
</reference>
<dbReference type="GO" id="GO:0004222">
    <property type="term" value="F:metalloendopeptidase activity"/>
    <property type="evidence" value="ECO:0007669"/>
    <property type="project" value="InterPro"/>
</dbReference>
<reference evidence="13 14" key="1">
    <citation type="submission" date="2019-09" db="EMBL/GenBank/DDBJ databases">
        <title>Arenimonas chukotkensis sp. nov., a bacterium isolated from Chukotka hot spring, Arctic region, Russia.</title>
        <authorList>
            <person name="Zayulina K.S."/>
            <person name="Prokofeva M.I."/>
            <person name="Elcheninov A.G."/>
            <person name="Novikov A."/>
            <person name="Kochetkova T.V."/>
            <person name="Kublanov I.V."/>
        </authorList>
    </citation>
    <scope>NUCLEOTIDE SEQUENCE [LARGE SCALE GENOMIC DNA]</scope>
    <source>
        <strain evidence="13 14">3729k</strain>
    </source>
</reference>
<dbReference type="PANTHER" id="PTHR43221">
    <property type="entry name" value="PROTEASE HTPX"/>
    <property type="match status" value="1"/>
</dbReference>
<keyword evidence="3" id="KW-0645">Protease</keyword>
<feature type="transmembrane region" description="Helical" evidence="11">
    <location>
        <begin position="20"/>
        <end position="41"/>
    </location>
</feature>
<sequence>MNFFERQERARRQSRRLVVLFALAVAAVVLAVDLIFLLAFGGLGREETPSGSLAAGLALASLVSLGIIGVASLYRVASLCAGGAAVAMQLGATPVPEDSRDIHYRRLRNVVEEIAIASGVPVPQIFVLEQEPGINAFAAGWSPDDAAVAVTRGALDRLNRDELQGVIAHEFSHILNGDMRLNIRLMGVLFGILAMALIGRKILQHGRGSGSRGSAPVLVAALGLVLVGYVGLFFGRLIKAGVSRQREFLADASAVQFTRQTRGLAGALKKIGGLQDGSKLGSRDAEEVAHMLFGDGVGYSRLFATHPPLLERIQALEPAFRPQALEDLKARWQMHPPSGLDEDLALGLAGPEVATASTDVRPPPLPGDEVELRVTPPEVVARVARPDGGDFARAGSLLQALPEVLRTAAHEREEAVPLLFGLLLAPPGQVRERQLFELAARHDERLSRQAADYADRLLDLPRLLHLPLAAMAMPALRKRPRPELERFMDTCFALSHADGRISLFEYCLGRLLRVQVHDALAPASAWVPGKARLMSATAPALDLLSILAQAGHDQEAEARRAYLAGVHRAFPRLDAPYRPPTDWQRALDEAWPVLDRLEPTGKELLLEALVAAAGHDGRMSVAEAELLRVVCAALHCPLPPLLERLLQEP</sequence>
<dbReference type="RefSeq" id="WP_149860072.1">
    <property type="nucleotide sequence ID" value="NZ_VUOD01000003.1"/>
</dbReference>